<keyword evidence="4" id="KW-1185">Reference proteome</keyword>
<feature type="coiled-coil region" evidence="1">
    <location>
        <begin position="599"/>
        <end position="626"/>
    </location>
</feature>
<gene>
    <name evidence="3" type="ORF">CALMAC_LOCUS9095</name>
</gene>
<reference evidence="3 4" key="1">
    <citation type="submission" date="2019-01" db="EMBL/GenBank/DDBJ databases">
        <authorList>
            <person name="Sayadi A."/>
        </authorList>
    </citation>
    <scope>NUCLEOTIDE SEQUENCE [LARGE SCALE GENOMIC DNA]</scope>
</reference>
<feature type="coiled-coil region" evidence="1">
    <location>
        <begin position="1205"/>
        <end position="1232"/>
    </location>
</feature>
<dbReference type="Proteomes" id="UP000410492">
    <property type="component" value="Unassembled WGS sequence"/>
</dbReference>
<keyword evidence="1" id="KW-0175">Coiled coil</keyword>
<evidence type="ECO:0000313" key="4">
    <source>
        <dbReference type="Proteomes" id="UP000410492"/>
    </source>
</evidence>
<evidence type="ECO:0000256" key="1">
    <source>
        <dbReference type="SAM" id="Coils"/>
    </source>
</evidence>
<feature type="region of interest" description="Disordered" evidence="2">
    <location>
        <begin position="102"/>
        <end position="125"/>
    </location>
</feature>
<protein>
    <submittedName>
        <fullName evidence="3">Uncharacterized protein</fullName>
    </submittedName>
</protein>
<organism evidence="3 4">
    <name type="scientific">Callosobruchus maculatus</name>
    <name type="common">Southern cowpea weevil</name>
    <name type="synonym">Pulse bruchid</name>
    <dbReference type="NCBI Taxonomy" id="64391"/>
    <lineage>
        <taxon>Eukaryota</taxon>
        <taxon>Metazoa</taxon>
        <taxon>Ecdysozoa</taxon>
        <taxon>Arthropoda</taxon>
        <taxon>Hexapoda</taxon>
        <taxon>Insecta</taxon>
        <taxon>Pterygota</taxon>
        <taxon>Neoptera</taxon>
        <taxon>Endopterygota</taxon>
        <taxon>Coleoptera</taxon>
        <taxon>Polyphaga</taxon>
        <taxon>Cucujiformia</taxon>
        <taxon>Chrysomeloidea</taxon>
        <taxon>Chrysomelidae</taxon>
        <taxon>Bruchinae</taxon>
        <taxon>Bruchini</taxon>
        <taxon>Callosobruchus</taxon>
    </lineage>
</organism>
<feature type="coiled-coil region" evidence="1">
    <location>
        <begin position="945"/>
        <end position="979"/>
    </location>
</feature>
<evidence type="ECO:0000313" key="3">
    <source>
        <dbReference type="EMBL" id="VEN47273.1"/>
    </source>
</evidence>
<dbReference type="InterPro" id="IPR036533">
    <property type="entry name" value="BAG_dom_sf"/>
</dbReference>
<sequence>MGNEHAKPSDRLRYIDREVYSMRSSLRGSTRTLSKTAQEQMVQDLAKYSTEANRLRGKVKETRIDDVQRNISYAVNEILSVKPPQELDKCAVETDSIVQMPVNKRHSSSKGSLETPAKKTKANTLSKQGVPTIQDIDNKLQTLKPQISVAIESKDSRQLRVYQETIKVLATYLEMIDVPENSPLGEKKEKLISTSTSLFQKINRCMKEIRRSADLSYLTKQSQKEKASKELESLRHSLDGTDLLLKEAIRDEDAKRIQRAQKSLSDISDKLPSIEVTDEESKNLKLHMMDKISWLKKYIQQATKKGSQSDLTKAQSSYEDIIKTIASGRNEDENDVEVKLQSLQTFVGNIKEEDKNTTKQKSQLLNNIKESYALIQSRKATASAVNRISRPPGSCLRQVEVFFNSWKCIEATLSSSVIPKDELNRIDDLLKKIQISILDTRKELDESRDEEPNLVSKWNRSTPNLAVSPKMYNKFPSSYSIDRSENLAIKAKVKYYEIDTPQIQNINQQLKFLQVQDNGFSQIDEIKTQVNYIKEKFDESQNKQHLKNKLESYVETLQSYVKHYNPATVKHASKVLEDVNELLRCMDGQNVLNQRRTSIEDVFENVVELQEKVEQLEKEVDLFSGRVEDEAYHNLKHRLLECRSFLENVEIPQRYDMILKQREEVLKKIYLLLNTLDKKANNVFYEDAGIKEMKKTLASLKEKVSRFTGAYKGVLYNKLEKELNKLLLDASEKLEDKPLADLIVKESEKYLKILEHRATKDQSFRSSKSPKNEDEENLTKLKMDLQNIKKDIDTTPSNGINLFLGLKSRLDLVKLGLDQLKHLDENDEHQKHILYNEVDTLKNVVDAKIALSKQSIKQWPLQESRQIRAEEELNNIEESMKKLKGEIENFVGTTTDDKFYELDESSIKLILRMDDMDFPKDSELHDKKIRLLKEIYHCGDLLDKRAKETEDLIQFEKDIEDIENNFERYTKSATDLEKLATRIMAMKVSLNSNNFNTLLRSRQKKCSGKMDEMVKQINKRTGKDDPEKELSRLEQQFRAVAQEIDCFSGTHVDRRYYELDGSISELFSKVDTLKVPENTELHQKKHFLLKEIYNYSNVLDKKAKATEVYRTLKKRLDAVKTKLEGHRGSKDDLKIIENELKAIRNQMEQANVKDDLKRELLKRFESLMLKLTSLQGTKEVKGYLGSSSFIADLEKSKGTAPRSYKEYFEYKLSALEQELEKLKKKIGVFSDVESSDAYKVLDDGLLKINNQLKKLDIPKESEFYRRKENLKQNVVDSLTLLDDRVQDLESILEIEKELEDIDRQVEGDLSEEVRCKLDERLIGLQVKIGKLSVNKDLQSRKDACTSRIFTLLRQLKENAEDNQNVFSSDDSSGTFV</sequence>
<feature type="coiled-coil region" evidence="1">
    <location>
        <begin position="690"/>
        <end position="736"/>
    </location>
</feature>
<dbReference type="EMBL" id="CAACVG010007829">
    <property type="protein sequence ID" value="VEN47273.1"/>
    <property type="molecule type" value="Genomic_DNA"/>
</dbReference>
<feature type="coiled-coil region" evidence="1">
    <location>
        <begin position="866"/>
        <end position="893"/>
    </location>
</feature>
<feature type="coiled-coil region" evidence="1">
    <location>
        <begin position="1102"/>
        <end position="1153"/>
    </location>
</feature>
<dbReference type="Gene3D" id="1.20.58.120">
    <property type="entry name" value="BAG domain"/>
    <property type="match status" value="3"/>
</dbReference>
<name>A0A653CHL5_CALMS</name>
<accession>A0A653CHL5</accession>
<dbReference type="SUPFAM" id="SSF63491">
    <property type="entry name" value="BAG domain"/>
    <property type="match status" value="1"/>
</dbReference>
<dbReference type="OrthoDB" id="6715961at2759"/>
<proteinExistence type="predicted"/>
<evidence type="ECO:0000256" key="2">
    <source>
        <dbReference type="SAM" id="MobiDB-lite"/>
    </source>
</evidence>
<dbReference type="GO" id="GO:0051087">
    <property type="term" value="F:protein-folding chaperone binding"/>
    <property type="evidence" value="ECO:0007669"/>
    <property type="project" value="InterPro"/>
</dbReference>